<feature type="non-terminal residue" evidence="2">
    <location>
        <position position="518"/>
    </location>
</feature>
<dbReference type="AlphaFoldDB" id="A0A6G1HB77"/>
<gene>
    <name evidence="2" type="ORF">K402DRAFT_305470</name>
</gene>
<reference evidence="2" key="1">
    <citation type="journal article" date="2020" name="Stud. Mycol.">
        <title>101 Dothideomycetes genomes: a test case for predicting lifestyles and emergence of pathogens.</title>
        <authorList>
            <person name="Haridas S."/>
            <person name="Albert R."/>
            <person name="Binder M."/>
            <person name="Bloem J."/>
            <person name="Labutti K."/>
            <person name="Salamov A."/>
            <person name="Andreopoulos B."/>
            <person name="Baker S."/>
            <person name="Barry K."/>
            <person name="Bills G."/>
            <person name="Bluhm B."/>
            <person name="Cannon C."/>
            <person name="Castanera R."/>
            <person name="Culley D."/>
            <person name="Daum C."/>
            <person name="Ezra D."/>
            <person name="Gonzalez J."/>
            <person name="Henrissat B."/>
            <person name="Kuo A."/>
            <person name="Liang C."/>
            <person name="Lipzen A."/>
            <person name="Lutzoni F."/>
            <person name="Magnuson J."/>
            <person name="Mondo S."/>
            <person name="Nolan M."/>
            <person name="Ohm R."/>
            <person name="Pangilinan J."/>
            <person name="Park H.-J."/>
            <person name="Ramirez L."/>
            <person name="Alfaro M."/>
            <person name="Sun H."/>
            <person name="Tritt A."/>
            <person name="Yoshinaga Y."/>
            <person name="Zwiers L.-H."/>
            <person name="Turgeon B."/>
            <person name="Goodwin S."/>
            <person name="Spatafora J."/>
            <person name="Crous P."/>
            <person name="Grigoriev I."/>
        </authorList>
    </citation>
    <scope>NUCLEOTIDE SEQUENCE</scope>
    <source>
        <strain evidence="2">CBS 113979</strain>
    </source>
</reference>
<keyword evidence="1" id="KW-0472">Membrane</keyword>
<evidence type="ECO:0008006" key="4">
    <source>
        <dbReference type="Google" id="ProtNLM"/>
    </source>
</evidence>
<feature type="transmembrane region" description="Helical" evidence="1">
    <location>
        <begin position="491"/>
        <end position="513"/>
    </location>
</feature>
<evidence type="ECO:0000256" key="1">
    <source>
        <dbReference type="SAM" id="Phobius"/>
    </source>
</evidence>
<protein>
    <recommendedName>
        <fullName evidence="4">Acid protease</fullName>
    </recommendedName>
</protein>
<keyword evidence="1" id="KW-0812">Transmembrane</keyword>
<accession>A0A6G1HB77</accession>
<keyword evidence="3" id="KW-1185">Reference proteome</keyword>
<organism evidence="2 3">
    <name type="scientific">Aulographum hederae CBS 113979</name>
    <dbReference type="NCBI Taxonomy" id="1176131"/>
    <lineage>
        <taxon>Eukaryota</taxon>
        <taxon>Fungi</taxon>
        <taxon>Dikarya</taxon>
        <taxon>Ascomycota</taxon>
        <taxon>Pezizomycotina</taxon>
        <taxon>Dothideomycetes</taxon>
        <taxon>Pleosporomycetidae</taxon>
        <taxon>Aulographales</taxon>
        <taxon>Aulographaceae</taxon>
    </lineage>
</organism>
<dbReference type="Proteomes" id="UP000800041">
    <property type="component" value="Unassembled WGS sequence"/>
</dbReference>
<evidence type="ECO:0000313" key="3">
    <source>
        <dbReference type="Proteomes" id="UP000800041"/>
    </source>
</evidence>
<evidence type="ECO:0000313" key="2">
    <source>
        <dbReference type="EMBL" id="KAF1990483.1"/>
    </source>
</evidence>
<dbReference type="Gene3D" id="2.40.70.10">
    <property type="entry name" value="Acid Proteases"/>
    <property type="match status" value="1"/>
</dbReference>
<keyword evidence="1" id="KW-1133">Transmembrane helix</keyword>
<dbReference type="OrthoDB" id="4074350at2759"/>
<dbReference type="InterPro" id="IPR021109">
    <property type="entry name" value="Peptidase_aspartic_dom_sf"/>
</dbReference>
<dbReference type="EMBL" id="ML977142">
    <property type="protein sequence ID" value="KAF1990483.1"/>
    <property type="molecule type" value="Genomic_DNA"/>
</dbReference>
<sequence length="518" mass="54914">ASSLAVPWSPRSYGPDGPWQAVIAAVGGDDIVYDISTVQTTIDLLPGGYWPSSILQSTVCINSSQQLACGRGGTWDPVASFSSRTPDVNSFTFSIGDLDPGVLSGEHNGLWPQAMTVKGLNMPGNQTVYNGSLSSVAFVSIANPDGSTRLPQLGYFSLGAPSYAQLYGTDPDFVVPIFISGLHEQKIIPSNSFGLQIGSAPLGYSGSLVLGGYDNSRLIGPYTTWTYNAKGDPAGGSTILQSIGFGVESGGQPFDFDPNENYLVSNNNEISPMSVKILPATAYMVLPNATCVALSRVLPIYFNSTIRYWLWNTTHPSYEKAITSPSYLSFSFPHSNPPSLSGAPVVIKVPLMLLNLTLDAGIVDTPTPYFPCLDIPSDYRLGRAFLQAAFFGCNHNTTSCYLAQAPGPGVTKNGLAAPNYVDIQNDDRYPDENTLVKDPNAFNESWAGVWTALPGLTPTGTVRVEGAMPTNTNTATETHTEPQGLSTGAKAGIGVGASLGALSLAALAAFLLVRRKRR</sequence>
<name>A0A6G1HB77_9PEZI</name>
<dbReference type="SUPFAM" id="SSF50630">
    <property type="entry name" value="Acid proteases"/>
    <property type="match status" value="1"/>
</dbReference>
<proteinExistence type="predicted"/>
<feature type="non-terminal residue" evidence="2">
    <location>
        <position position="1"/>
    </location>
</feature>